<dbReference type="InterPro" id="IPR015946">
    <property type="entry name" value="KH_dom-like_a/b"/>
</dbReference>
<dbReference type="PANTHER" id="PTHR42830:SF2">
    <property type="entry name" value="OSMC_OHR FAMILY PROTEIN"/>
    <property type="match status" value="1"/>
</dbReference>
<dbReference type="OrthoDB" id="9795405at2"/>
<reference evidence="1 2" key="1">
    <citation type="submission" date="2018-03" db="EMBL/GenBank/DDBJ databases">
        <title>Genomic Encyclopedia of Archaeal and Bacterial Type Strains, Phase II (KMG-II): from individual species to whole genera.</title>
        <authorList>
            <person name="Goeker M."/>
        </authorList>
    </citation>
    <scope>NUCLEOTIDE SEQUENCE [LARGE SCALE GENOMIC DNA]</scope>
    <source>
        <strain evidence="1 2">DSM 44889</strain>
    </source>
</reference>
<dbReference type="AlphaFoldDB" id="A0A315ZQQ6"/>
<dbReference type="InterPro" id="IPR052707">
    <property type="entry name" value="OsmC_Ohr_Peroxiredoxin"/>
</dbReference>
<dbReference type="EMBL" id="QGDQ01000036">
    <property type="protein sequence ID" value="PWJ47612.1"/>
    <property type="molecule type" value="Genomic_DNA"/>
</dbReference>
<dbReference type="PANTHER" id="PTHR42830">
    <property type="entry name" value="OSMOTICALLY INDUCIBLE FAMILY PROTEIN"/>
    <property type="match status" value="1"/>
</dbReference>
<dbReference type="SUPFAM" id="SSF82784">
    <property type="entry name" value="OsmC-like"/>
    <property type="match status" value="1"/>
</dbReference>
<sequence length="148" mass="16164">MTTHTYNSTLTWSGTTTDYDTYNRRHEVTLAATAMSLSADAAFHGDPDLPNPEQLLVAAASSCQMLSFLAVAARSGITVVGYQDHADAVMPEDQKPMRLTTMTLRPHVTATATTTARVERALHKAHQQCYIANTLTCEVLLEPTIEIL</sequence>
<dbReference type="Proteomes" id="UP000245469">
    <property type="component" value="Unassembled WGS sequence"/>
</dbReference>
<comment type="caution">
    <text evidence="1">The sequence shown here is derived from an EMBL/GenBank/DDBJ whole genome shotgun (WGS) entry which is preliminary data.</text>
</comment>
<dbReference type="InterPro" id="IPR036102">
    <property type="entry name" value="OsmC/Ohrsf"/>
</dbReference>
<protein>
    <submittedName>
        <fullName evidence="1">Organic hydroperoxide reductase OsmC/OhrA</fullName>
    </submittedName>
</protein>
<name>A0A315ZQQ6_9ACTN</name>
<proteinExistence type="predicted"/>
<evidence type="ECO:0000313" key="2">
    <source>
        <dbReference type="Proteomes" id="UP000245469"/>
    </source>
</evidence>
<dbReference type="Pfam" id="PF02566">
    <property type="entry name" value="OsmC"/>
    <property type="match status" value="1"/>
</dbReference>
<evidence type="ECO:0000313" key="1">
    <source>
        <dbReference type="EMBL" id="PWJ47612.1"/>
    </source>
</evidence>
<dbReference type="InterPro" id="IPR003718">
    <property type="entry name" value="OsmC/Ohr_fam"/>
</dbReference>
<accession>A0A315ZQQ6</accession>
<dbReference type="Gene3D" id="3.30.300.20">
    <property type="match status" value="1"/>
</dbReference>
<organism evidence="1 2">
    <name type="scientific">Quadrisphaera granulorum</name>
    <dbReference type="NCBI Taxonomy" id="317664"/>
    <lineage>
        <taxon>Bacteria</taxon>
        <taxon>Bacillati</taxon>
        <taxon>Actinomycetota</taxon>
        <taxon>Actinomycetes</taxon>
        <taxon>Kineosporiales</taxon>
        <taxon>Kineosporiaceae</taxon>
        <taxon>Quadrisphaera</taxon>
    </lineage>
</organism>
<keyword evidence="2" id="KW-1185">Reference proteome</keyword>
<gene>
    <name evidence="1" type="ORF">BXY45_13644</name>
</gene>
<dbReference type="RefSeq" id="WP_109776347.1">
    <property type="nucleotide sequence ID" value="NZ_QGDQ01000036.1"/>
</dbReference>